<dbReference type="EMBL" id="NISK01000001">
    <property type="protein sequence ID" value="OWQ99177.1"/>
    <property type="molecule type" value="Genomic_DNA"/>
</dbReference>
<dbReference type="InterPro" id="IPR001387">
    <property type="entry name" value="Cro/C1-type_HTH"/>
</dbReference>
<keyword evidence="3" id="KW-1185">Reference proteome</keyword>
<accession>A0A246K2I8</accession>
<gene>
    <name evidence="2" type="ORF">CDQ92_03140</name>
</gene>
<dbReference type="OrthoDB" id="9805356at2"/>
<dbReference type="SUPFAM" id="SSF47413">
    <property type="entry name" value="lambda repressor-like DNA-binding domains"/>
    <property type="match status" value="1"/>
</dbReference>
<evidence type="ECO:0000259" key="1">
    <source>
        <dbReference type="PROSITE" id="PS50943"/>
    </source>
</evidence>
<dbReference type="SMART" id="SM00530">
    <property type="entry name" value="HTH_XRE"/>
    <property type="match status" value="1"/>
</dbReference>
<organism evidence="2 3">
    <name type="scientific">Sphingopyxis bauzanensis</name>
    <dbReference type="NCBI Taxonomy" id="651663"/>
    <lineage>
        <taxon>Bacteria</taxon>
        <taxon>Pseudomonadati</taxon>
        <taxon>Pseudomonadota</taxon>
        <taxon>Alphaproteobacteria</taxon>
        <taxon>Sphingomonadales</taxon>
        <taxon>Sphingomonadaceae</taxon>
        <taxon>Sphingopyxis</taxon>
    </lineage>
</organism>
<dbReference type="GO" id="GO:0003677">
    <property type="term" value="F:DNA binding"/>
    <property type="evidence" value="ECO:0007669"/>
    <property type="project" value="InterPro"/>
</dbReference>
<evidence type="ECO:0000313" key="2">
    <source>
        <dbReference type="EMBL" id="OWQ99177.1"/>
    </source>
</evidence>
<comment type="caution">
    <text evidence="2">The sequence shown here is derived from an EMBL/GenBank/DDBJ whole genome shotgun (WGS) entry which is preliminary data.</text>
</comment>
<dbReference type="RefSeq" id="WP_088439916.1">
    <property type="nucleotide sequence ID" value="NZ_BMMC01000004.1"/>
</dbReference>
<evidence type="ECO:0000313" key="3">
    <source>
        <dbReference type="Proteomes" id="UP000197361"/>
    </source>
</evidence>
<proteinExistence type="predicted"/>
<dbReference type="AlphaFoldDB" id="A0A246K2I8"/>
<sequence length="200" mass="22222">MSYASDDMIALLRAARLAQGLTQRELGERVGSPQSYVARLEAGGTDPKMSSLVEIARALDLDLKLVPRQAVPVVDAALRANSLGQLSGDATSRAVMTIRNFLTRLNGLTHLDEKTRGTLVNELADLELLRYADFDYQALQAALRPMNRVLEKVEGGKTIDAHWPRRLRDTREKLKSLRNMMAQARPEARRSAFALDHDDA</sequence>
<feature type="domain" description="HTH cro/C1-type" evidence="1">
    <location>
        <begin position="12"/>
        <end position="66"/>
    </location>
</feature>
<dbReference type="Proteomes" id="UP000197361">
    <property type="component" value="Unassembled WGS sequence"/>
</dbReference>
<dbReference type="PROSITE" id="PS50943">
    <property type="entry name" value="HTH_CROC1"/>
    <property type="match status" value="1"/>
</dbReference>
<dbReference type="Pfam" id="PF01381">
    <property type="entry name" value="HTH_3"/>
    <property type="match status" value="1"/>
</dbReference>
<dbReference type="CDD" id="cd00093">
    <property type="entry name" value="HTH_XRE"/>
    <property type="match status" value="1"/>
</dbReference>
<reference evidence="2 3" key="1">
    <citation type="journal article" date="2010" name="Int. J. Syst. Evol. Microbiol.">
        <title>Sphingopyxis bauzanensis sp. nov., a psychrophilic bacterium isolated from soil.</title>
        <authorList>
            <person name="Zhang D.C."/>
            <person name="Liu H.C."/>
            <person name="Xin Y.H."/>
            <person name="Zhou Y.G."/>
            <person name="Schinner F."/>
            <person name="Margesin R."/>
        </authorList>
    </citation>
    <scope>NUCLEOTIDE SEQUENCE [LARGE SCALE GENOMIC DNA]</scope>
    <source>
        <strain evidence="2 3">DSM 22271</strain>
    </source>
</reference>
<name>A0A246K2I8_9SPHN</name>
<dbReference type="Gene3D" id="1.10.260.40">
    <property type="entry name" value="lambda repressor-like DNA-binding domains"/>
    <property type="match status" value="1"/>
</dbReference>
<dbReference type="InterPro" id="IPR010982">
    <property type="entry name" value="Lambda_DNA-bd_dom_sf"/>
</dbReference>
<protein>
    <recommendedName>
        <fullName evidence="1">HTH cro/C1-type domain-containing protein</fullName>
    </recommendedName>
</protein>